<organism evidence="8 9">
    <name type="scientific">Rhodocyclus tenuis</name>
    <name type="common">Rhodospirillum tenue</name>
    <dbReference type="NCBI Taxonomy" id="1066"/>
    <lineage>
        <taxon>Bacteria</taxon>
        <taxon>Pseudomonadati</taxon>
        <taxon>Pseudomonadota</taxon>
        <taxon>Betaproteobacteria</taxon>
        <taxon>Rhodocyclales</taxon>
        <taxon>Rhodocyclaceae</taxon>
        <taxon>Rhodocyclus</taxon>
    </lineage>
</organism>
<keyword evidence="7" id="KW-0699">rRNA-binding</keyword>
<dbReference type="EMBL" id="JACIGE010000001">
    <property type="protein sequence ID" value="MBB4245893.1"/>
    <property type="molecule type" value="Genomic_DNA"/>
</dbReference>
<dbReference type="Gene3D" id="1.10.287.1480">
    <property type="match status" value="1"/>
</dbReference>
<dbReference type="InterPro" id="IPR001209">
    <property type="entry name" value="Ribosomal_uS14"/>
</dbReference>
<dbReference type="GO" id="GO:0005737">
    <property type="term" value="C:cytoplasm"/>
    <property type="evidence" value="ECO:0007669"/>
    <property type="project" value="UniProtKB-ARBA"/>
</dbReference>
<dbReference type="SUPFAM" id="SSF57716">
    <property type="entry name" value="Glucocorticoid receptor-like (DNA-binding domain)"/>
    <property type="match status" value="1"/>
</dbReference>
<evidence type="ECO:0000313" key="8">
    <source>
        <dbReference type="EMBL" id="MBB4245893.1"/>
    </source>
</evidence>
<dbReference type="RefSeq" id="WP_153115100.1">
    <property type="nucleotide sequence ID" value="NZ_JACIGE010000001.1"/>
</dbReference>
<evidence type="ECO:0000256" key="6">
    <source>
        <dbReference type="ARBA" id="ARBA00047110"/>
    </source>
</evidence>
<proteinExistence type="inferred from homology"/>
<dbReference type="InterPro" id="IPR023036">
    <property type="entry name" value="Ribosomal_uS14_bac/plastid"/>
</dbReference>
<evidence type="ECO:0000256" key="1">
    <source>
        <dbReference type="ARBA" id="ARBA00003686"/>
    </source>
</evidence>
<dbReference type="GO" id="GO:0015935">
    <property type="term" value="C:small ribosomal subunit"/>
    <property type="evidence" value="ECO:0007669"/>
    <property type="project" value="TreeGrafter"/>
</dbReference>
<accession>A0A840G089</accession>
<sequence>MAKLALINRDAKRRKMVEKYAKKRAELTAQINDQSRSEEERFAARLELQALPRDSSPVRLRNRCQMTGRPRGVYRKFGLGRNKLREIIMRGEVPGVTKASW</sequence>
<comment type="subunit">
    <text evidence="6 7">Part of the 30S ribosomal subunit. Contacts proteins S3 and S10.</text>
</comment>
<evidence type="ECO:0000256" key="3">
    <source>
        <dbReference type="ARBA" id="ARBA00022980"/>
    </source>
</evidence>
<dbReference type="GO" id="GO:0003735">
    <property type="term" value="F:structural constituent of ribosome"/>
    <property type="evidence" value="ECO:0007669"/>
    <property type="project" value="InterPro"/>
</dbReference>
<keyword evidence="3 7" id="KW-0689">Ribosomal protein</keyword>
<dbReference type="GO" id="GO:0019843">
    <property type="term" value="F:rRNA binding"/>
    <property type="evidence" value="ECO:0007669"/>
    <property type="project" value="UniProtKB-UniRule"/>
</dbReference>
<evidence type="ECO:0000313" key="9">
    <source>
        <dbReference type="Proteomes" id="UP000587070"/>
    </source>
</evidence>
<gene>
    <name evidence="7" type="primary">rpsN</name>
    <name evidence="8" type="ORF">GGD90_000242</name>
</gene>
<dbReference type="HAMAP" id="MF_00537">
    <property type="entry name" value="Ribosomal_uS14_1"/>
    <property type="match status" value="1"/>
</dbReference>
<evidence type="ECO:0000256" key="5">
    <source>
        <dbReference type="ARBA" id="ARBA00035167"/>
    </source>
</evidence>
<dbReference type="GO" id="GO:0006412">
    <property type="term" value="P:translation"/>
    <property type="evidence" value="ECO:0007669"/>
    <property type="project" value="UniProtKB-UniRule"/>
</dbReference>
<evidence type="ECO:0000256" key="4">
    <source>
        <dbReference type="ARBA" id="ARBA00023274"/>
    </source>
</evidence>
<comment type="caution">
    <text evidence="8">The sequence shown here is derived from an EMBL/GenBank/DDBJ whole genome shotgun (WGS) entry which is preliminary data.</text>
</comment>
<dbReference type="Pfam" id="PF00253">
    <property type="entry name" value="Ribosomal_S14"/>
    <property type="match status" value="1"/>
</dbReference>
<dbReference type="OrthoDB" id="9810484at2"/>
<evidence type="ECO:0000256" key="2">
    <source>
        <dbReference type="ARBA" id="ARBA00009083"/>
    </source>
</evidence>
<comment type="similarity">
    <text evidence="2 7">Belongs to the universal ribosomal protein uS14 family.</text>
</comment>
<dbReference type="PANTHER" id="PTHR19836:SF19">
    <property type="entry name" value="SMALL RIBOSOMAL SUBUNIT PROTEIN US14M"/>
    <property type="match status" value="1"/>
</dbReference>
<keyword evidence="7" id="KW-0694">RNA-binding</keyword>
<protein>
    <recommendedName>
        <fullName evidence="5 7">Small ribosomal subunit protein uS14</fullName>
    </recommendedName>
</protein>
<dbReference type="AlphaFoldDB" id="A0A840G089"/>
<dbReference type="FunFam" id="1.10.287.1480:FF:000001">
    <property type="entry name" value="30S ribosomal protein S14"/>
    <property type="match status" value="1"/>
</dbReference>
<dbReference type="NCBIfam" id="NF006477">
    <property type="entry name" value="PRK08881.1"/>
    <property type="match status" value="1"/>
</dbReference>
<evidence type="ECO:0000256" key="7">
    <source>
        <dbReference type="HAMAP-Rule" id="MF_00537"/>
    </source>
</evidence>
<keyword evidence="4 7" id="KW-0687">Ribonucleoprotein</keyword>
<dbReference type="Proteomes" id="UP000587070">
    <property type="component" value="Unassembled WGS sequence"/>
</dbReference>
<keyword evidence="9" id="KW-1185">Reference proteome</keyword>
<name>A0A840G089_RHOTE</name>
<reference evidence="8 9" key="1">
    <citation type="submission" date="2020-08" db="EMBL/GenBank/DDBJ databases">
        <title>Genome sequencing of Purple Non-Sulfur Bacteria from various extreme environments.</title>
        <authorList>
            <person name="Mayer M."/>
        </authorList>
    </citation>
    <scope>NUCLEOTIDE SEQUENCE [LARGE SCALE GENOMIC DNA]</scope>
    <source>
        <strain evidence="8 9">2761</strain>
    </source>
</reference>
<comment type="function">
    <text evidence="1 7">Binds 16S rRNA, required for the assembly of 30S particles and may also be responsible for determining the conformation of the 16S rRNA at the A site.</text>
</comment>
<dbReference type="PANTHER" id="PTHR19836">
    <property type="entry name" value="30S RIBOSOMAL PROTEIN S14"/>
    <property type="match status" value="1"/>
</dbReference>